<dbReference type="InterPro" id="IPR036909">
    <property type="entry name" value="Cyt_c-like_dom_sf"/>
</dbReference>
<evidence type="ECO:0000256" key="1">
    <source>
        <dbReference type="ARBA" id="ARBA00004196"/>
    </source>
</evidence>
<dbReference type="GO" id="GO:0009055">
    <property type="term" value="F:electron transfer activity"/>
    <property type="evidence" value="ECO:0007669"/>
    <property type="project" value="InterPro"/>
</dbReference>
<dbReference type="AlphaFoldDB" id="A0A222FGT0"/>
<organism evidence="9 10">
    <name type="scientific">Bacterioplanes sanyensis</name>
    <dbReference type="NCBI Taxonomy" id="1249553"/>
    <lineage>
        <taxon>Bacteria</taxon>
        <taxon>Pseudomonadati</taxon>
        <taxon>Pseudomonadota</taxon>
        <taxon>Gammaproteobacteria</taxon>
        <taxon>Oceanospirillales</taxon>
        <taxon>Oceanospirillaceae</taxon>
        <taxon>Bacterioplanes</taxon>
    </lineage>
</organism>
<reference evidence="9 10" key="1">
    <citation type="submission" date="2017-07" db="EMBL/GenBank/DDBJ databases">
        <title>Annotated genome sequence of Bacterioplanes sanyensis isolated from Red Sea.</title>
        <authorList>
            <person name="Rehman Z.U."/>
        </authorList>
    </citation>
    <scope>NUCLEOTIDE SEQUENCE [LARGE SCALE GENOMIC DNA]</scope>
    <source>
        <strain evidence="9 10">NV9</strain>
    </source>
</reference>
<evidence type="ECO:0000256" key="3">
    <source>
        <dbReference type="ARBA" id="ARBA00022723"/>
    </source>
</evidence>
<evidence type="ECO:0000256" key="7">
    <source>
        <dbReference type="SAM" id="SignalP"/>
    </source>
</evidence>
<feature type="chain" id="PRO_5012058625" evidence="7">
    <location>
        <begin position="26"/>
        <end position="435"/>
    </location>
</feature>
<keyword evidence="5 6" id="KW-0408">Iron</keyword>
<dbReference type="InterPro" id="IPR051395">
    <property type="entry name" value="Cytochrome_c_Peroxidase/MauG"/>
</dbReference>
<gene>
    <name evidence="9" type="ORF">CHH28_05645</name>
</gene>
<dbReference type="OrthoDB" id="9805202at2"/>
<evidence type="ECO:0000313" key="10">
    <source>
        <dbReference type="Proteomes" id="UP000202440"/>
    </source>
</evidence>
<dbReference type="GO" id="GO:0046872">
    <property type="term" value="F:metal ion binding"/>
    <property type="evidence" value="ECO:0007669"/>
    <property type="project" value="UniProtKB-KW"/>
</dbReference>
<accession>A0A222FGT0</accession>
<keyword evidence="10" id="KW-1185">Reference proteome</keyword>
<dbReference type="GO" id="GO:0030313">
    <property type="term" value="C:cell envelope"/>
    <property type="evidence" value="ECO:0007669"/>
    <property type="project" value="UniProtKB-SubCell"/>
</dbReference>
<evidence type="ECO:0000259" key="8">
    <source>
        <dbReference type="PROSITE" id="PS51007"/>
    </source>
</evidence>
<proteinExistence type="predicted"/>
<name>A0A222FGT0_9GAMM</name>
<feature type="signal peptide" evidence="7">
    <location>
        <begin position="1"/>
        <end position="25"/>
    </location>
</feature>
<keyword evidence="7" id="KW-0732">Signal</keyword>
<keyword evidence="9" id="KW-0575">Peroxidase</keyword>
<dbReference type="Pfam" id="PF03150">
    <property type="entry name" value="CCP_MauG"/>
    <property type="match status" value="1"/>
</dbReference>
<keyword evidence="2 6" id="KW-0349">Heme</keyword>
<dbReference type="SUPFAM" id="SSF46626">
    <property type="entry name" value="Cytochrome c"/>
    <property type="match status" value="2"/>
</dbReference>
<dbReference type="GO" id="GO:0020037">
    <property type="term" value="F:heme binding"/>
    <property type="evidence" value="ECO:0007669"/>
    <property type="project" value="InterPro"/>
</dbReference>
<evidence type="ECO:0000256" key="5">
    <source>
        <dbReference type="ARBA" id="ARBA00023004"/>
    </source>
</evidence>
<dbReference type="PROSITE" id="PS51007">
    <property type="entry name" value="CYTC"/>
    <property type="match status" value="1"/>
</dbReference>
<dbReference type="InterPro" id="IPR004852">
    <property type="entry name" value="Di-haem_cyt_c_peroxidsae"/>
</dbReference>
<dbReference type="Gene3D" id="1.10.760.10">
    <property type="entry name" value="Cytochrome c-like domain"/>
    <property type="match status" value="2"/>
</dbReference>
<evidence type="ECO:0000256" key="6">
    <source>
        <dbReference type="PROSITE-ProRule" id="PRU00433"/>
    </source>
</evidence>
<dbReference type="InterPro" id="IPR009056">
    <property type="entry name" value="Cyt_c-like_dom"/>
</dbReference>
<evidence type="ECO:0000256" key="2">
    <source>
        <dbReference type="ARBA" id="ARBA00022617"/>
    </source>
</evidence>
<comment type="subcellular location">
    <subcellularLocation>
        <location evidence="1">Cell envelope</location>
    </subcellularLocation>
</comment>
<evidence type="ECO:0000256" key="4">
    <source>
        <dbReference type="ARBA" id="ARBA00023002"/>
    </source>
</evidence>
<sequence>MWRRKESLSLGSFIFLLAFSCSAVAEQSLQEYQFTAADIQFLSQFQLDQLAPPPKAIGNRVADDIAAARLGKALFFDAELSGNGSVACSSCHQPQRYFTDGLARSVALGVTQRNAPSIATSQYGPWQFWDGRADSLWAQALAPLEDVKEHGIARSDIARYIARAYAREYQQVFGELPVEVINSVPAAAASPRQGATALQHWQQLTQQQQHVINQVFANVGKALMAYQRRIDLQPAPFDRFVQALQQQQSPQQLQRIMTADEVKGLRVFMGKGNCASCHNGPLFTNFEFHNVGAPEPNTANVDMGRYEGVVALQNSEFTCLSQFSDADKKDCEEMLFLKKQGPELVGAFKTPSLRNVGKTAPYMQSGQMADLMSVIAHYNKPLPPFYDRAQHPSRPHFDIVPLNLTEDEQRQLVLFLHTLTSPIDITDPWWLADSP</sequence>
<dbReference type="GO" id="GO:0004130">
    <property type="term" value="F:cytochrome-c peroxidase activity"/>
    <property type="evidence" value="ECO:0007669"/>
    <property type="project" value="TreeGrafter"/>
</dbReference>
<feature type="domain" description="Cytochrome c" evidence="8">
    <location>
        <begin position="259"/>
        <end position="420"/>
    </location>
</feature>
<keyword evidence="4" id="KW-0560">Oxidoreductase</keyword>
<keyword evidence="3 6" id="KW-0479">Metal-binding</keyword>
<evidence type="ECO:0000313" key="9">
    <source>
        <dbReference type="EMBL" id="ASP38198.1"/>
    </source>
</evidence>
<dbReference type="PANTHER" id="PTHR30600">
    <property type="entry name" value="CYTOCHROME C PEROXIDASE-RELATED"/>
    <property type="match status" value="1"/>
</dbReference>
<dbReference type="PROSITE" id="PS51257">
    <property type="entry name" value="PROKAR_LIPOPROTEIN"/>
    <property type="match status" value="1"/>
</dbReference>
<dbReference type="RefSeq" id="WP_094059397.1">
    <property type="nucleotide sequence ID" value="NZ_CP022530.1"/>
</dbReference>
<protein>
    <submittedName>
        <fullName evidence="9">Cytochrome C peroxidase</fullName>
    </submittedName>
</protein>
<dbReference type="KEGG" id="bsan:CHH28_05645"/>
<dbReference type="Proteomes" id="UP000202440">
    <property type="component" value="Chromosome"/>
</dbReference>
<dbReference type="EMBL" id="CP022530">
    <property type="protein sequence ID" value="ASP38198.1"/>
    <property type="molecule type" value="Genomic_DNA"/>
</dbReference>